<dbReference type="InterPro" id="IPR006095">
    <property type="entry name" value="Glu/Leu/Phe/Val/Trp_DH"/>
</dbReference>
<dbReference type="InterPro" id="IPR033524">
    <property type="entry name" value="Glu/Leu/Phe/Val_DH_AS"/>
</dbReference>
<dbReference type="InterPro" id="IPR036291">
    <property type="entry name" value="NAD(P)-bd_dom_sf"/>
</dbReference>
<dbReference type="InterPro" id="IPR033922">
    <property type="entry name" value="NAD_bind_Glu_DH"/>
</dbReference>
<dbReference type="GO" id="GO:0004352">
    <property type="term" value="F:glutamate dehydrogenase (NAD+) activity"/>
    <property type="evidence" value="ECO:0007669"/>
    <property type="project" value="TreeGrafter"/>
</dbReference>
<keyword evidence="5" id="KW-0520">NAD</keyword>
<evidence type="ECO:0000256" key="7">
    <source>
        <dbReference type="RuleBase" id="RU004417"/>
    </source>
</evidence>
<comment type="caution">
    <text evidence="9">The sequence shown here is derived from an EMBL/GenBank/DDBJ whole genome shotgun (WGS) entry which is preliminary data.</text>
</comment>
<name>A0A1G2CXM6_9BACT</name>
<dbReference type="EMBL" id="MHLI01000005">
    <property type="protein sequence ID" value="OGZ06133.1"/>
    <property type="molecule type" value="Genomic_DNA"/>
</dbReference>
<feature type="active site" description="Proton donor" evidence="4">
    <location>
        <position position="115"/>
    </location>
</feature>
<feature type="binding site" evidence="5">
    <location>
        <position position="199"/>
    </location>
    <ligand>
        <name>NAD(+)</name>
        <dbReference type="ChEBI" id="CHEBI:57540"/>
    </ligand>
</feature>
<dbReference type="CDD" id="cd01076">
    <property type="entry name" value="NAD_bind_1_Glu_DH"/>
    <property type="match status" value="1"/>
</dbReference>
<evidence type="ECO:0000313" key="10">
    <source>
        <dbReference type="Proteomes" id="UP000177122"/>
    </source>
</evidence>
<sequence>MVEEHQHNKGGMMSSLHENVLRQFNKASDLMGLDANVRKCLATTENEIVIHFHVKFADGRIEVFTGYRVQHNNTLGPYKGGLRYHPKVELDEVRALATWMTWKSALVDIPYGGAKGGIQIDPAQYSQDEIQRITRRFAHDLAPFIGPERDIPAPDVNTTAQMMAWIYDTYKEMGHENCLGVVTGKPLVVGGSAGREKATGQGIVFLIEEWAKDNKLDLAKSTYFLQGFGNVGSWAARIMKRSGAKLLAVEDASGAIACKKGIDAEALRTYADGNKGFIKGFPGTKVITHEEFLATKADIFIPAAMESQITAKTAPLLSVKLVAEGANGPTDTDGDAILTERGIALLPDILCNSGGVVVSYFEWLQNKHSESWDLEDVDAKLKKKLLAAYGRVKDTAAKHKTDWRTASYIEALSRLEDAYKARGFFP</sequence>
<dbReference type="Proteomes" id="UP000177122">
    <property type="component" value="Unassembled WGS sequence"/>
</dbReference>
<evidence type="ECO:0000256" key="3">
    <source>
        <dbReference type="PIRNR" id="PIRNR000185"/>
    </source>
</evidence>
<feature type="binding site" evidence="5">
    <location>
        <position position="103"/>
    </location>
    <ligand>
        <name>substrate</name>
    </ligand>
</feature>
<keyword evidence="5" id="KW-0547">Nucleotide-binding</keyword>
<dbReference type="InterPro" id="IPR006097">
    <property type="entry name" value="Glu/Leu/Phe/Val/Trp_DH_dimer"/>
</dbReference>
<evidence type="ECO:0000313" key="9">
    <source>
        <dbReference type="EMBL" id="OGZ06133.1"/>
    </source>
</evidence>
<dbReference type="Gene3D" id="3.40.50.720">
    <property type="entry name" value="NAD(P)-binding Rossmann-like Domain"/>
    <property type="match status" value="1"/>
</dbReference>
<dbReference type="PANTHER" id="PTHR11606">
    <property type="entry name" value="GLUTAMATE DEHYDROGENASE"/>
    <property type="match status" value="1"/>
</dbReference>
<dbReference type="SMART" id="SM00839">
    <property type="entry name" value="ELFV_dehydrog"/>
    <property type="match status" value="1"/>
</dbReference>
<evidence type="ECO:0000256" key="1">
    <source>
        <dbReference type="ARBA" id="ARBA00006382"/>
    </source>
</evidence>
<feature type="domain" description="Glutamate/phenylalanine/leucine/valine/L-tryptophan dehydrogenase C-terminal" evidence="8">
    <location>
        <begin position="192"/>
        <end position="423"/>
    </location>
</feature>
<feature type="binding site" evidence="5">
    <location>
        <position position="79"/>
    </location>
    <ligand>
        <name>substrate</name>
    </ligand>
</feature>
<evidence type="ECO:0000256" key="2">
    <source>
        <dbReference type="ARBA" id="ARBA00023002"/>
    </source>
</evidence>
<dbReference type="Pfam" id="PF02812">
    <property type="entry name" value="ELFV_dehydrog_N"/>
    <property type="match status" value="1"/>
</dbReference>
<comment type="similarity">
    <text evidence="1 3 7">Belongs to the Glu/Leu/Phe/Val dehydrogenases family.</text>
</comment>
<dbReference type="GO" id="GO:0000166">
    <property type="term" value="F:nucleotide binding"/>
    <property type="evidence" value="ECO:0007669"/>
    <property type="project" value="UniProtKB-KW"/>
</dbReference>
<dbReference type="InterPro" id="IPR014362">
    <property type="entry name" value="Glu_DH"/>
</dbReference>
<dbReference type="PRINTS" id="PR00082">
    <property type="entry name" value="GLFDHDRGNASE"/>
</dbReference>
<dbReference type="SUPFAM" id="SSF51735">
    <property type="entry name" value="NAD(P)-binding Rossmann-fold domains"/>
    <property type="match status" value="1"/>
</dbReference>
<dbReference type="PIRSF" id="PIRSF000185">
    <property type="entry name" value="Glu_DH"/>
    <property type="match status" value="1"/>
</dbReference>
<accession>A0A1G2CXM6</accession>
<evidence type="ECO:0000256" key="5">
    <source>
        <dbReference type="PIRSR" id="PIRSR000185-2"/>
    </source>
</evidence>
<dbReference type="SUPFAM" id="SSF53223">
    <property type="entry name" value="Aminoacid dehydrogenase-like, N-terminal domain"/>
    <property type="match status" value="1"/>
</dbReference>
<dbReference type="InterPro" id="IPR046346">
    <property type="entry name" value="Aminoacid_DH-like_N_sf"/>
</dbReference>
<feature type="binding site" evidence="5">
    <location>
        <position position="230"/>
    </location>
    <ligand>
        <name>NAD(+)</name>
        <dbReference type="ChEBI" id="CHEBI:57540"/>
    </ligand>
</feature>
<dbReference type="FunFam" id="3.40.50.10860:FF:000003">
    <property type="entry name" value="Glutamate dehydrogenase"/>
    <property type="match status" value="1"/>
</dbReference>
<evidence type="ECO:0000256" key="6">
    <source>
        <dbReference type="PIRSR" id="PIRSR000185-3"/>
    </source>
</evidence>
<protein>
    <recommendedName>
        <fullName evidence="3">Glutamate dehydrogenase</fullName>
    </recommendedName>
</protein>
<dbReference type="InterPro" id="IPR006096">
    <property type="entry name" value="Glu/Leu/Phe/Val/Trp_DH_C"/>
</dbReference>
<feature type="site" description="Important for catalysis" evidence="6">
    <location>
        <position position="155"/>
    </location>
</feature>
<feature type="binding site" evidence="5">
    <location>
        <position position="359"/>
    </location>
    <ligand>
        <name>substrate</name>
    </ligand>
</feature>
<reference evidence="9 10" key="1">
    <citation type="journal article" date="2016" name="Nat. Commun.">
        <title>Thousands of microbial genomes shed light on interconnected biogeochemical processes in an aquifer system.</title>
        <authorList>
            <person name="Anantharaman K."/>
            <person name="Brown C.T."/>
            <person name="Hug L.A."/>
            <person name="Sharon I."/>
            <person name="Castelle C.J."/>
            <person name="Probst A.J."/>
            <person name="Thomas B.C."/>
            <person name="Singh A."/>
            <person name="Wilkins M.J."/>
            <person name="Karaoz U."/>
            <person name="Brodie E.L."/>
            <person name="Williams K.H."/>
            <person name="Hubbard S.S."/>
            <person name="Banfield J.F."/>
        </authorList>
    </citation>
    <scope>NUCLEOTIDE SEQUENCE [LARGE SCALE GENOMIC DNA]</scope>
</reference>
<proteinExistence type="inferred from homology"/>
<evidence type="ECO:0000259" key="8">
    <source>
        <dbReference type="SMART" id="SM00839"/>
    </source>
</evidence>
<dbReference type="GO" id="GO:0006538">
    <property type="term" value="P:L-glutamate catabolic process"/>
    <property type="evidence" value="ECO:0007669"/>
    <property type="project" value="TreeGrafter"/>
</dbReference>
<evidence type="ECO:0000256" key="4">
    <source>
        <dbReference type="PIRSR" id="PIRSR000185-1"/>
    </source>
</evidence>
<dbReference type="PROSITE" id="PS00074">
    <property type="entry name" value="GLFV_DEHYDROGENASE"/>
    <property type="match status" value="1"/>
</dbReference>
<organism evidence="9 10">
    <name type="scientific">Candidatus Lloydbacteria bacterium RIFCSPHIGHO2_01_FULL_49_22</name>
    <dbReference type="NCBI Taxonomy" id="1798658"/>
    <lineage>
        <taxon>Bacteria</taxon>
        <taxon>Candidatus Lloydiibacteriota</taxon>
    </lineage>
</organism>
<dbReference type="AlphaFoldDB" id="A0A1G2CXM6"/>
<gene>
    <name evidence="9" type="ORF">A2845_01820</name>
</gene>
<dbReference type="Gene3D" id="3.40.50.10860">
    <property type="entry name" value="Leucine Dehydrogenase, chain A, domain 1"/>
    <property type="match status" value="1"/>
</dbReference>
<dbReference type="Pfam" id="PF00208">
    <property type="entry name" value="ELFV_dehydrog"/>
    <property type="match status" value="1"/>
</dbReference>
<keyword evidence="2 3" id="KW-0560">Oxidoreductase</keyword>
<dbReference type="PANTHER" id="PTHR11606:SF13">
    <property type="entry name" value="GLUTAMATE DEHYDROGENASE 1, MITOCHONDRIAL"/>
    <property type="match status" value="1"/>
</dbReference>